<dbReference type="EMBL" id="ML770187">
    <property type="protein sequence ID" value="KAE9384233.1"/>
    <property type="molecule type" value="Genomic_DNA"/>
</dbReference>
<sequence>MWLWCYSCLFLLYLRPCSWMPKAGKSETIRQQFNPDYLKCRFTQPESKRGAGSASSTDSRPLAEDDSNTDWEEENEIENEAEMLILQMKRITGHENCCKDYWTCRD</sequence>
<dbReference type="AlphaFoldDB" id="A0A6A4GFS5"/>
<proteinExistence type="predicted"/>
<evidence type="ECO:0000313" key="4">
    <source>
        <dbReference type="Proteomes" id="UP000799118"/>
    </source>
</evidence>
<evidence type="ECO:0000313" key="3">
    <source>
        <dbReference type="EMBL" id="KAE9384233.1"/>
    </source>
</evidence>
<feature type="signal peptide" evidence="2">
    <location>
        <begin position="1"/>
        <end position="19"/>
    </location>
</feature>
<evidence type="ECO:0000256" key="2">
    <source>
        <dbReference type="SAM" id="SignalP"/>
    </source>
</evidence>
<protein>
    <submittedName>
        <fullName evidence="3">Uncharacterized protein</fullName>
    </submittedName>
</protein>
<accession>A0A6A4GFS5</accession>
<name>A0A6A4GFS5_9AGAR</name>
<gene>
    <name evidence="3" type="ORF">BT96DRAFT_950697</name>
</gene>
<dbReference type="Proteomes" id="UP000799118">
    <property type="component" value="Unassembled WGS sequence"/>
</dbReference>
<reference evidence="3" key="1">
    <citation type="journal article" date="2019" name="Environ. Microbiol.">
        <title>Fungal ecological strategies reflected in gene transcription - a case study of two litter decomposers.</title>
        <authorList>
            <person name="Barbi F."/>
            <person name="Kohler A."/>
            <person name="Barry K."/>
            <person name="Baskaran P."/>
            <person name="Daum C."/>
            <person name="Fauchery L."/>
            <person name="Ihrmark K."/>
            <person name="Kuo A."/>
            <person name="LaButti K."/>
            <person name="Lipzen A."/>
            <person name="Morin E."/>
            <person name="Grigoriev I.V."/>
            <person name="Henrissat B."/>
            <person name="Lindahl B."/>
            <person name="Martin F."/>
        </authorList>
    </citation>
    <scope>NUCLEOTIDE SEQUENCE</scope>
    <source>
        <strain evidence="3">JB14</strain>
    </source>
</reference>
<organism evidence="3 4">
    <name type="scientific">Gymnopus androsaceus JB14</name>
    <dbReference type="NCBI Taxonomy" id="1447944"/>
    <lineage>
        <taxon>Eukaryota</taxon>
        <taxon>Fungi</taxon>
        <taxon>Dikarya</taxon>
        <taxon>Basidiomycota</taxon>
        <taxon>Agaricomycotina</taxon>
        <taxon>Agaricomycetes</taxon>
        <taxon>Agaricomycetidae</taxon>
        <taxon>Agaricales</taxon>
        <taxon>Marasmiineae</taxon>
        <taxon>Omphalotaceae</taxon>
        <taxon>Gymnopus</taxon>
    </lineage>
</organism>
<evidence type="ECO:0000256" key="1">
    <source>
        <dbReference type="SAM" id="MobiDB-lite"/>
    </source>
</evidence>
<feature type="compositionally biased region" description="Acidic residues" evidence="1">
    <location>
        <begin position="64"/>
        <end position="74"/>
    </location>
</feature>
<keyword evidence="2" id="KW-0732">Signal</keyword>
<feature type="region of interest" description="Disordered" evidence="1">
    <location>
        <begin position="44"/>
        <end position="74"/>
    </location>
</feature>
<feature type="chain" id="PRO_5025335681" evidence="2">
    <location>
        <begin position="20"/>
        <end position="106"/>
    </location>
</feature>
<keyword evidence="4" id="KW-1185">Reference proteome</keyword>